<evidence type="ECO:0000256" key="1">
    <source>
        <dbReference type="ARBA" id="ARBA00022527"/>
    </source>
</evidence>
<dbReference type="Proteomes" id="UP000641932">
    <property type="component" value="Unassembled WGS sequence"/>
</dbReference>
<dbReference type="InterPro" id="IPR003594">
    <property type="entry name" value="HATPase_dom"/>
</dbReference>
<dbReference type="AlphaFoldDB" id="A0A917ZXM9"/>
<protein>
    <recommendedName>
        <fullName evidence="2">Histidine kinase/HSP90-like ATPase domain-containing protein</fullName>
    </recommendedName>
</protein>
<dbReference type="Gene3D" id="3.30.565.10">
    <property type="entry name" value="Histidine kinase-like ATPase, C-terminal domain"/>
    <property type="match status" value="1"/>
</dbReference>
<gene>
    <name evidence="3" type="ORF">GCM10012280_65080</name>
</gene>
<evidence type="ECO:0000259" key="2">
    <source>
        <dbReference type="Pfam" id="PF13581"/>
    </source>
</evidence>
<comment type="caution">
    <text evidence="3">The sequence shown here is derived from an EMBL/GenBank/DDBJ whole genome shotgun (WGS) entry which is preliminary data.</text>
</comment>
<proteinExistence type="predicted"/>
<dbReference type="InterPro" id="IPR036890">
    <property type="entry name" value="HATPase_C_sf"/>
</dbReference>
<keyword evidence="4" id="KW-1185">Reference proteome</keyword>
<evidence type="ECO:0000313" key="4">
    <source>
        <dbReference type="Proteomes" id="UP000641932"/>
    </source>
</evidence>
<evidence type="ECO:0000313" key="3">
    <source>
        <dbReference type="EMBL" id="GGO99193.1"/>
    </source>
</evidence>
<organism evidence="3 4">
    <name type="scientific">Wenjunlia tyrosinilytica</name>
    <dbReference type="NCBI Taxonomy" id="1544741"/>
    <lineage>
        <taxon>Bacteria</taxon>
        <taxon>Bacillati</taxon>
        <taxon>Actinomycetota</taxon>
        <taxon>Actinomycetes</taxon>
        <taxon>Kitasatosporales</taxon>
        <taxon>Streptomycetaceae</taxon>
        <taxon>Wenjunlia</taxon>
    </lineage>
</organism>
<name>A0A917ZXM9_9ACTN</name>
<keyword evidence="1" id="KW-0723">Serine/threonine-protein kinase</keyword>
<dbReference type="Pfam" id="PF13581">
    <property type="entry name" value="HATPase_c_2"/>
    <property type="match status" value="1"/>
</dbReference>
<accession>A0A917ZXM9</accession>
<feature type="domain" description="Histidine kinase/HSP90-like ATPase" evidence="2">
    <location>
        <begin position="21"/>
        <end position="134"/>
    </location>
</feature>
<dbReference type="PANTHER" id="PTHR35526:SF3">
    <property type="entry name" value="ANTI-SIGMA-F FACTOR RSBW"/>
    <property type="match status" value="1"/>
</dbReference>
<dbReference type="GO" id="GO:0004674">
    <property type="term" value="F:protein serine/threonine kinase activity"/>
    <property type="evidence" value="ECO:0007669"/>
    <property type="project" value="UniProtKB-KW"/>
</dbReference>
<dbReference type="CDD" id="cd16936">
    <property type="entry name" value="HATPase_RsbW-like"/>
    <property type="match status" value="1"/>
</dbReference>
<dbReference type="EMBL" id="BMMS01000043">
    <property type="protein sequence ID" value="GGO99193.1"/>
    <property type="molecule type" value="Genomic_DNA"/>
</dbReference>
<keyword evidence="1" id="KW-0418">Kinase</keyword>
<dbReference type="PANTHER" id="PTHR35526">
    <property type="entry name" value="ANTI-SIGMA-F FACTOR RSBW-RELATED"/>
    <property type="match status" value="1"/>
</dbReference>
<dbReference type="RefSeq" id="WP_189135419.1">
    <property type="nucleotide sequence ID" value="NZ_BMMS01000043.1"/>
</dbReference>
<reference evidence="3" key="2">
    <citation type="submission" date="2020-09" db="EMBL/GenBank/DDBJ databases">
        <authorList>
            <person name="Sun Q."/>
            <person name="Zhou Y."/>
        </authorList>
    </citation>
    <scope>NUCLEOTIDE SEQUENCE</scope>
    <source>
        <strain evidence="3">CGMCC 4.7201</strain>
    </source>
</reference>
<keyword evidence="1" id="KW-0808">Transferase</keyword>
<sequence length="162" mass="17906">MKPHHTACAPPFVVWRWTSCTPNALAQARAALRCALDQLGYEGEVISDVVLAVSEFVANAMEHAVGPYEMRLLRTAAEVICEVEDRDPHIPAIPVFPADAPFTLVREDRGGGLEALCALLSERGRGLHIVHELTKGTWGFRSWRGTKTAWLALPAVPRRFRP</sequence>
<reference evidence="3" key="1">
    <citation type="journal article" date="2014" name="Int. J. Syst. Evol. Microbiol.">
        <title>Complete genome sequence of Corynebacterium casei LMG S-19264T (=DSM 44701T), isolated from a smear-ripened cheese.</title>
        <authorList>
            <consortium name="US DOE Joint Genome Institute (JGI-PGF)"/>
            <person name="Walter F."/>
            <person name="Albersmeier A."/>
            <person name="Kalinowski J."/>
            <person name="Ruckert C."/>
        </authorList>
    </citation>
    <scope>NUCLEOTIDE SEQUENCE</scope>
    <source>
        <strain evidence="3">CGMCC 4.7201</strain>
    </source>
</reference>
<dbReference type="SUPFAM" id="SSF55874">
    <property type="entry name" value="ATPase domain of HSP90 chaperone/DNA topoisomerase II/histidine kinase"/>
    <property type="match status" value="1"/>
</dbReference>
<dbReference type="InterPro" id="IPR050267">
    <property type="entry name" value="Anti-sigma-factor_SerPK"/>
</dbReference>